<keyword evidence="1" id="KW-1133">Transmembrane helix</keyword>
<dbReference type="EMBL" id="LMVN01000001">
    <property type="protein sequence ID" value="PAV08213.1"/>
    <property type="molecule type" value="Genomic_DNA"/>
</dbReference>
<reference evidence="2 4" key="2">
    <citation type="journal article" date="2017" name="BMC Genomics">
        <title>Genomic analysis of methanogenic archaea reveals a shift towards energy conservation.</title>
        <authorList>
            <person name="Gilmore S.P."/>
            <person name="Henske J.K."/>
            <person name="Sexton J.A."/>
            <person name="Solomon K.V."/>
            <person name="Seppala S."/>
            <person name="Yoo J.I."/>
            <person name="Huyett L.M."/>
            <person name="Pressman A."/>
            <person name="Cogan J.Z."/>
            <person name="Kivenson V."/>
            <person name="Peng X."/>
            <person name="Tan Y."/>
            <person name="Valentine D.L."/>
            <person name="O'Malley M.A."/>
        </authorList>
    </citation>
    <scope>NUCLEOTIDE SEQUENCE [LARGE SCALE GENOMIC DNA]</scope>
    <source>
        <strain evidence="2 4">1R-7</strain>
    </source>
</reference>
<gene>
    <name evidence="2" type="ORF">ASJ82_03200</name>
    <name evidence="3" type="ORF">MSCUN_07350</name>
</gene>
<dbReference type="AlphaFoldDB" id="A0A2A2HG54"/>
<keyword evidence="4" id="KW-1185">Reference proteome</keyword>
<organism evidence="2 4">
    <name type="scientific">Methanosphaera cuniculi</name>
    <dbReference type="NCBI Taxonomy" id="1077256"/>
    <lineage>
        <taxon>Archaea</taxon>
        <taxon>Methanobacteriati</taxon>
        <taxon>Methanobacteriota</taxon>
        <taxon>Methanomada group</taxon>
        <taxon>Methanobacteria</taxon>
        <taxon>Methanobacteriales</taxon>
        <taxon>Methanobacteriaceae</taxon>
        <taxon>Methanosphaera</taxon>
    </lineage>
</organism>
<evidence type="ECO:0000313" key="2">
    <source>
        <dbReference type="EMBL" id="PAV08213.1"/>
    </source>
</evidence>
<feature type="transmembrane region" description="Helical" evidence="1">
    <location>
        <begin position="64"/>
        <end position="84"/>
    </location>
</feature>
<protein>
    <submittedName>
        <fullName evidence="3">Putative monovalent cation/H+ antiporter subunit F</fullName>
    </submittedName>
</protein>
<dbReference type="NCBIfam" id="NF009254">
    <property type="entry name" value="PRK12612.1-2"/>
    <property type="match status" value="1"/>
</dbReference>
<comment type="caution">
    <text evidence="2">The sequence shown here is derived from an EMBL/GenBank/DDBJ whole genome shotgun (WGS) entry which is preliminary data.</text>
</comment>
<dbReference type="OrthoDB" id="70626at2157"/>
<evidence type="ECO:0000313" key="3">
    <source>
        <dbReference type="EMBL" id="PWL08299.1"/>
    </source>
</evidence>
<evidence type="ECO:0000256" key="1">
    <source>
        <dbReference type="SAM" id="Phobius"/>
    </source>
</evidence>
<evidence type="ECO:0000313" key="5">
    <source>
        <dbReference type="Proteomes" id="UP000246004"/>
    </source>
</evidence>
<keyword evidence="1" id="KW-0812">Transmembrane</keyword>
<feature type="transmembrane region" description="Helical" evidence="1">
    <location>
        <begin position="35"/>
        <end position="58"/>
    </location>
</feature>
<name>A0A2A2HG54_9EURY</name>
<sequence length="88" mass="9259">MDFLTLSELFLMLCLIIYMIANIRIGARKTTGSALAGVAGFTIALAIFLTLVYNVAAIEFCRDIAFAILILSPVGTIAAAYALAGGDL</sequence>
<evidence type="ECO:0000313" key="4">
    <source>
        <dbReference type="Proteomes" id="UP000217528"/>
    </source>
</evidence>
<feature type="transmembrane region" description="Helical" evidence="1">
    <location>
        <begin position="6"/>
        <end position="23"/>
    </location>
</feature>
<dbReference type="Proteomes" id="UP000217528">
    <property type="component" value="Unassembled WGS sequence"/>
</dbReference>
<accession>A0A2A2HG54</accession>
<dbReference type="Proteomes" id="UP000246004">
    <property type="component" value="Unassembled WGS sequence"/>
</dbReference>
<proteinExistence type="predicted"/>
<keyword evidence="1" id="KW-0472">Membrane</keyword>
<dbReference type="RefSeq" id="WP_095607863.1">
    <property type="nucleotide sequence ID" value="NZ_CANQEZ010000001.1"/>
</dbReference>
<dbReference type="EMBL" id="LWMS01000020">
    <property type="protein sequence ID" value="PWL08299.1"/>
    <property type="molecule type" value="Genomic_DNA"/>
</dbReference>
<reference evidence="3 5" key="1">
    <citation type="submission" date="2016-04" db="EMBL/GenBank/DDBJ databases">
        <title>Genome sequence of Methanosphaera cuniculi DSM 4103.</title>
        <authorList>
            <person name="Poehlein A."/>
            <person name="Seedorf H."/>
            <person name="Daniel R."/>
        </authorList>
    </citation>
    <scope>NUCLEOTIDE SEQUENCE [LARGE SCALE GENOMIC DNA]</scope>
    <source>
        <strain evidence="3 5">DSM 4103</strain>
    </source>
</reference>